<dbReference type="GO" id="GO:0009316">
    <property type="term" value="C:3-isopropylmalate dehydratase complex"/>
    <property type="evidence" value="ECO:0007669"/>
    <property type="project" value="InterPro"/>
</dbReference>
<dbReference type="Gene3D" id="3.20.19.10">
    <property type="entry name" value="Aconitase, domain 4"/>
    <property type="match status" value="1"/>
</dbReference>
<dbReference type="EMBL" id="FFEF01000007">
    <property type="protein sequence ID" value="CWT97576.1"/>
    <property type="molecule type" value="Genomic_DNA"/>
</dbReference>
<protein>
    <recommendedName>
        <fullName evidence="10">3-isopropylmalate dehydratase small subunit</fullName>
        <ecNumber evidence="10">4.2.1.33</ecNumber>
    </recommendedName>
    <alternativeName>
        <fullName evidence="10">Alpha-IPM isomerase</fullName>
        <shortName evidence="10">IPMI</shortName>
    </alternativeName>
    <alternativeName>
        <fullName evidence="10">Isopropylmalate isomerase</fullName>
    </alternativeName>
</protein>
<dbReference type="FunFam" id="3.20.19.10:FF:000003">
    <property type="entry name" value="3-isopropylmalate dehydratase small subunit"/>
    <property type="match status" value="1"/>
</dbReference>
<accession>A0A121QC63</accession>
<dbReference type="InterPro" id="IPR000573">
    <property type="entry name" value="AconitaseA/IPMdHydase_ssu_swvl"/>
</dbReference>
<reference evidence="15 18" key="3">
    <citation type="submission" date="2018-06" db="EMBL/GenBank/DDBJ databases">
        <authorList>
            <consortium name="Pathogen Informatics"/>
            <person name="Doyle S."/>
        </authorList>
    </citation>
    <scope>NUCLEOTIDE SEQUENCE [LARGE SCALE GENOMIC DNA]</scope>
    <source>
        <strain evidence="15 18">NCTC8554</strain>
    </source>
</reference>
<dbReference type="GO" id="GO:0009098">
    <property type="term" value="P:L-leucine biosynthetic process"/>
    <property type="evidence" value="ECO:0007669"/>
    <property type="project" value="UniProtKB-UniRule"/>
</dbReference>
<dbReference type="InterPro" id="IPR050075">
    <property type="entry name" value="LeuD"/>
</dbReference>
<feature type="domain" description="Aconitase A/isopropylmalate dehydratase small subunit swivel" evidence="12">
    <location>
        <begin position="41"/>
        <end position="172"/>
    </location>
</feature>
<dbReference type="EMBL" id="UGRP01000001">
    <property type="protein sequence ID" value="SUA18622.1"/>
    <property type="molecule type" value="Genomic_DNA"/>
</dbReference>
<dbReference type="NCBIfam" id="NF002458">
    <property type="entry name" value="PRK01641.1"/>
    <property type="match status" value="1"/>
</dbReference>
<dbReference type="PANTHER" id="PTHR43345">
    <property type="entry name" value="3-ISOPROPYLMALATE DEHYDRATASE SMALL SUBUNIT 2-RELATED-RELATED"/>
    <property type="match status" value="1"/>
</dbReference>
<dbReference type="GO" id="GO:0003861">
    <property type="term" value="F:3-isopropylmalate dehydratase activity"/>
    <property type="evidence" value="ECO:0007669"/>
    <property type="project" value="UniProtKB-UniRule"/>
</dbReference>
<evidence type="ECO:0000313" key="13">
    <source>
        <dbReference type="EMBL" id="ANW91710.1"/>
    </source>
</evidence>
<evidence type="ECO:0000256" key="11">
    <source>
        <dbReference type="SAM" id="MobiDB-lite"/>
    </source>
</evidence>
<dbReference type="Proteomes" id="UP000254176">
    <property type="component" value="Unassembled WGS sequence"/>
</dbReference>
<reference evidence="14 16" key="2">
    <citation type="submission" date="2016-02" db="EMBL/GenBank/DDBJ databases">
        <authorList>
            <consortium name="Pathogen Informatics"/>
        </authorList>
    </citation>
    <scope>NUCLEOTIDE SEQUENCE [LARGE SCALE GENOMIC DNA]</scope>
    <source>
        <strain evidence="14 16">2842STDY5881531</strain>
    </source>
</reference>
<dbReference type="Pfam" id="PF00694">
    <property type="entry name" value="Aconitase_C"/>
    <property type="match status" value="1"/>
</dbReference>
<name>A0A121QC63_NEIME</name>
<evidence type="ECO:0000256" key="4">
    <source>
        <dbReference type="ARBA" id="ARBA00009845"/>
    </source>
</evidence>
<dbReference type="InterPro" id="IPR033940">
    <property type="entry name" value="IPMI_Swivel"/>
</dbReference>
<sequence length="253" mass="28479">MPSDAAFPISAEKSKTPPNNRFAMPSETASDGIVSTRRKPMKAFTKITAIVAPLDRSNVDTDAIIPKQFLKSIKRSGFGPNAFDEWRYLDHGEPGMDNSKRPLNPDFSLNQPRYQGAQILLTRKNFGCGSSREHAPWALDDYGFRAVIAPSFADIFFNNCYKNGLLPIVLTEEQVDRLFKEVEANEGYQLSIDLAEQTLTTPGGETFTFDITEHRKHCLLNGLDEIGLTLQHADEIHAFEEKRRQSQPWLFNG</sequence>
<dbReference type="HAMAP" id="MF_01031">
    <property type="entry name" value="LeuD_type1"/>
    <property type="match status" value="1"/>
</dbReference>
<evidence type="ECO:0000256" key="3">
    <source>
        <dbReference type="ARBA" id="ARBA00004729"/>
    </source>
</evidence>
<keyword evidence="7 10" id="KW-0028">Amino-acid biosynthesis</keyword>
<evidence type="ECO:0000313" key="14">
    <source>
        <dbReference type="EMBL" id="CWT97576.1"/>
    </source>
</evidence>
<comment type="function">
    <text evidence="2 10">Catalyzes the isomerization between 2-isopropylmalate and 3-isopropylmalate, via the formation of 2-isopropylmaleate.</text>
</comment>
<dbReference type="CDD" id="cd01577">
    <property type="entry name" value="IPMI_Swivel"/>
    <property type="match status" value="1"/>
</dbReference>
<organism evidence="15 18">
    <name type="scientific">Neisseria meningitidis</name>
    <dbReference type="NCBI Taxonomy" id="487"/>
    <lineage>
        <taxon>Bacteria</taxon>
        <taxon>Pseudomonadati</taxon>
        <taxon>Pseudomonadota</taxon>
        <taxon>Betaproteobacteria</taxon>
        <taxon>Neisseriales</taxon>
        <taxon>Neisseriaceae</taxon>
        <taxon>Neisseria</taxon>
    </lineage>
</organism>
<evidence type="ECO:0000256" key="9">
    <source>
        <dbReference type="ARBA" id="ARBA00023304"/>
    </source>
</evidence>
<dbReference type="PANTHER" id="PTHR43345:SF5">
    <property type="entry name" value="3-ISOPROPYLMALATE DEHYDRATASE SMALL SUBUNIT"/>
    <property type="match status" value="1"/>
</dbReference>
<dbReference type="InterPro" id="IPR004431">
    <property type="entry name" value="3-IsopropMal_deHydase_ssu"/>
</dbReference>
<evidence type="ECO:0000313" key="15">
    <source>
        <dbReference type="EMBL" id="SUA18622.1"/>
    </source>
</evidence>
<keyword evidence="8 10" id="KW-0456">Lyase</keyword>
<dbReference type="EMBL" id="CP012393">
    <property type="protein sequence ID" value="ANW91710.1"/>
    <property type="molecule type" value="Genomic_DNA"/>
</dbReference>
<evidence type="ECO:0000256" key="7">
    <source>
        <dbReference type="ARBA" id="ARBA00022605"/>
    </source>
</evidence>
<evidence type="ECO:0000256" key="5">
    <source>
        <dbReference type="ARBA" id="ARBA00011271"/>
    </source>
</evidence>
<evidence type="ECO:0000256" key="10">
    <source>
        <dbReference type="HAMAP-Rule" id="MF_01031"/>
    </source>
</evidence>
<comment type="pathway">
    <text evidence="3 10">Amino-acid biosynthesis; L-leucine biosynthesis; L-leucine from 3-methyl-2-oxobutanoate: step 2/4.</text>
</comment>
<dbReference type="UniPathway" id="UPA00048">
    <property type="reaction ID" value="UER00071"/>
</dbReference>
<dbReference type="SUPFAM" id="SSF52016">
    <property type="entry name" value="LeuD/IlvD-like"/>
    <property type="match status" value="1"/>
</dbReference>
<dbReference type="AlphaFoldDB" id="A0A121QC63"/>
<feature type="region of interest" description="Disordered" evidence="11">
    <location>
        <begin position="1"/>
        <end position="32"/>
    </location>
</feature>
<evidence type="ECO:0000256" key="1">
    <source>
        <dbReference type="ARBA" id="ARBA00000491"/>
    </source>
</evidence>
<evidence type="ECO:0000313" key="17">
    <source>
        <dbReference type="Proteomes" id="UP000092966"/>
    </source>
</evidence>
<gene>
    <name evidence="15" type="primary">leuD1</name>
    <name evidence="10 13" type="synonym">leuD</name>
    <name evidence="13" type="ORF">DE8555_1153</name>
    <name evidence="14" type="ORF">ERS514851_00932</name>
    <name evidence="15" type="ORF">NCTC8554_00300</name>
</gene>
<evidence type="ECO:0000256" key="8">
    <source>
        <dbReference type="ARBA" id="ARBA00023239"/>
    </source>
</evidence>
<dbReference type="EC" id="4.2.1.33" evidence="10"/>
<proteinExistence type="inferred from homology"/>
<comment type="subunit">
    <text evidence="5 10">Heterodimer of LeuC and LeuD.</text>
</comment>
<evidence type="ECO:0000313" key="16">
    <source>
        <dbReference type="Proteomes" id="UP000069876"/>
    </source>
</evidence>
<evidence type="ECO:0000256" key="6">
    <source>
        <dbReference type="ARBA" id="ARBA00022430"/>
    </source>
</evidence>
<dbReference type="InterPro" id="IPR015928">
    <property type="entry name" value="Aconitase/3IPM_dehydase_swvl"/>
</dbReference>
<reference evidence="13 17" key="1">
    <citation type="submission" date="2015-07" db="EMBL/GenBank/DDBJ databases">
        <title>Comparative genome sequencing reveals within-host evolution of Neisseria meningitidis during.</title>
        <authorList>
            <person name="Klughammer J."/>
            <person name="Dittrich M."/>
            <person name="Mueller T."/>
            <person name="Blom J."/>
            <person name="Goesmann A."/>
            <person name="Vogel U."/>
            <person name="Frosch M."/>
            <person name="Bock C."/>
            <person name="Schoen C."/>
        </authorList>
    </citation>
    <scope>NUCLEOTIDE SEQUENCE [LARGE SCALE GENOMIC DNA]</scope>
    <source>
        <strain evidence="13 17">DE8555</strain>
    </source>
</reference>
<evidence type="ECO:0000256" key="2">
    <source>
        <dbReference type="ARBA" id="ARBA00002695"/>
    </source>
</evidence>
<dbReference type="Proteomes" id="UP000069876">
    <property type="component" value="Unassembled WGS sequence"/>
</dbReference>
<evidence type="ECO:0000313" key="18">
    <source>
        <dbReference type="Proteomes" id="UP000254176"/>
    </source>
</evidence>
<evidence type="ECO:0000259" key="12">
    <source>
        <dbReference type="Pfam" id="PF00694"/>
    </source>
</evidence>
<comment type="similarity">
    <text evidence="4 10">Belongs to the LeuD family. LeuD type 1 subfamily.</text>
</comment>
<dbReference type="NCBIfam" id="TIGR00171">
    <property type="entry name" value="leuD"/>
    <property type="match status" value="1"/>
</dbReference>
<keyword evidence="6 10" id="KW-0432">Leucine biosynthesis</keyword>
<keyword evidence="9 10" id="KW-0100">Branched-chain amino acid biosynthesis</keyword>
<dbReference type="Proteomes" id="UP000092966">
    <property type="component" value="Chromosome"/>
</dbReference>
<comment type="catalytic activity">
    <reaction evidence="1 10">
        <text>(2R,3S)-3-isopropylmalate = (2S)-2-isopropylmalate</text>
        <dbReference type="Rhea" id="RHEA:32287"/>
        <dbReference type="ChEBI" id="CHEBI:1178"/>
        <dbReference type="ChEBI" id="CHEBI:35121"/>
        <dbReference type="EC" id="4.2.1.33"/>
    </reaction>
</comment>